<dbReference type="Gene3D" id="2.160.10.10">
    <property type="entry name" value="Hexapeptide repeat proteins"/>
    <property type="match status" value="1"/>
</dbReference>
<protein>
    <submittedName>
        <fullName evidence="1">Bacterial transferase hexapeptide repeat protein</fullName>
    </submittedName>
</protein>
<dbReference type="Proteomes" id="UP000235828">
    <property type="component" value="Chromosome A"/>
</dbReference>
<dbReference type="EMBL" id="LT960611">
    <property type="protein sequence ID" value="SON51004.1"/>
    <property type="molecule type" value="Genomic_DNA"/>
</dbReference>
<dbReference type="OrthoDB" id="9815592at2"/>
<keyword evidence="2" id="KW-1185">Reference proteome</keyword>
<name>A0A2N8ZGH8_9VIBR</name>
<dbReference type="PANTHER" id="PTHR23416">
    <property type="entry name" value="SIALIC ACID SYNTHASE-RELATED"/>
    <property type="match status" value="1"/>
</dbReference>
<dbReference type="InterPro" id="IPR001451">
    <property type="entry name" value="Hexapep"/>
</dbReference>
<accession>A0A2N8ZGH8</accession>
<proteinExistence type="predicted"/>
<dbReference type="PANTHER" id="PTHR23416:SF78">
    <property type="entry name" value="LIPOPOLYSACCHARIDE BIOSYNTHESIS O-ACETYL TRANSFERASE WBBJ-RELATED"/>
    <property type="match status" value="1"/>
</dbReference>
<keyword evidence="1" id="KW-0808">Transferase</keyword>
<dbReference type="Pfam" id="PF00132">
    <property type="entry name" value="Hexapep"/>
    <property type="match status" value="1"/>
</dbReference>
<organism evidence="1 2">
    <name type="scientific">Vibrio tapetis subsp. tapetis</name>
    <dbReference type="NCBI Taxonomy" id="1671868"/>
    <lineage>
        <taxon>Bacteria</taxon>
        <taxon>Pseudomonadati</taxon>
        <taxon>Pseudomonadota</taxon>
        <taxon>Gammaproteobacteria</taxon>
        <taxon>Vibrionales</taxon>
        <taxon>Vibrionaceae</taxon>
        <taxon>Vibrio</taxon>
    </lineage>
</organism>
<dbReference type="InterPro" id="IPR051159">
    <property type="entry name" value="Hexapeptide_acetyltransf"/>
</dbReference>
<dbReference type="InterPro" id="IPR011004">
    <property type="entry name" value="Trimer_LpxA-like_sf"/>
</dbReference>
<evidence type="ECO:0000313" key="1">
    <source>
        <dbReference type="EMBL" id="SON51004.1"/>
    </source>
</evidence>
<dbReference type="RefSeq" id="WP_102523395.1">
    <property type="nucleotide sequence ID" value="NZ_LT960611.1"/>
</dbReference>
<dbReference type="SUPFAM" id="SSF51161">
    <property type="entry name" value="Trimeric LpxA-like enzymes"/>
    <property type="match status" value="1"/>
</dbReference>
<sequence length="192" mass="21203">MIYKIIWAFQGLLLSFFFGSYKFPSYVSFPIFSIGLRKVHIGKKVRIFKGFRVETHGSGEIHINDDVSIGQNFHITSAGKIVIEPGVIISANVFVTDIDHEYRDIKLPVSSQPLIISNTCIGQNSFIGIGACIQAGTKLGKHCVVGCNSVVRGSFPDYSVIVGAPAKIVKRYNKKTNSWDKTDSKGNFLDEI</sequence>
<gene>
    <name evidence="1" type="ORF">VTAP4600_A3038</name>
</gene>
<dbReference type="CDD" id="cd04647">
    <property type="entry name" value="LbH_MAT_like"/>
    <property type="match status" value="1"/>
</dbReference>
<dbReference type="KEGG" id="vta:A3038"/>
<reference evidence="1 2" key="1">
    <citation type="submission" date="2017-10" db="EMBL/GenBank/DDBJ databases">
        <authorList>
            <person name="Banno H."/>
            <person name="Chua N.-H."/>
        </authorList>
    </citation>
    <scope>NUCLEOTIDE SEQUENCE [LARGE SCALE GENOMIC DNA]</scope>
    <source>
        <strain evidence="1">Vibrio tapetis CECT4600</strain>
    </source>
</reference>
<evidence type="ECO:0000313" key="2">
    <source>
        <dbReference type="Proteomes" id="UP000235828"/>
    </source>
</evidence>
<dbReference type="AlphaFoldDB" id="A0A2N8ZGH8"/>
<dbReference type="GO" id="GO:0016740">
    <property type="term" value="F:transferase activity"/>
    <property type="evidence" value="ECO:0007669"/>
    <property type="project" value="UniProtKB-KW"/>
</dbReference>